<accession>D8T1C2</accession>
<keyword evidence="4" id="KW-1185">Reference proteome</keyword>
<evidence type="ECO:0000256" key="2">
    <source>
        <dbReference type="PROSITE-ProRule" id="PRU00708"/>
    </source>
</evidence>
<dbReference type="Proteomes" id="UP000001514">
    <property type="component" value="Unassembled WGS sequence"/>
</dbReference>
<dbReference type="Pfam" id="PF01535">
    <property type="entry name" value="PPR"/>
    <property type="match status" value="4"/>
</dbReference>
<dbReference type="eggNOG" id="KOG4197">
    <property type="taxonomic scope" value="Eukaryota"/>
</dbReference>
<dbReference type="PANTHER" id="PTHR47926">
    <property type="entry name" value="PENTATRICOPEPTIDE REPEAT-CONTAINING PROTEIN"/>
    <property type="match status" value="1"/>
</dbReference>
<dbReference type="PROSITE" id="PS51375">
    <property type="entry name" value="PPR"/>
    <property type="match status" value="2"/>
</dbReference>
<sequence>MPSHDSVCWTVMLAAYAQNEHQAGDAKMVFDRMPRRDVVCWTSLITVCARAELFDLARAVLERMPGCDALSWAALAYGFAQKGLLEESRDVLEAMPELDLVVYTVVMQAHSLRGEIEQTKRMFDSLPVRSAVVWNMMATCFVHNGCQREAVEVFKNASAECGQRAAERLVEMSPEFRAAACVMLSNTNVEAANSDDVLASCC</sequence>
<dbReference type="KEGG" id="smo:SELMODRAFT_427987"/>
<protein>
    <recommendedName>
        <fullName evidence="5">Pentacotripeptide-repeat region of PRORP domain-containing protein</fullName>
    </recommendedName>
</protein>
<dbReference type="GO" id="GO:0003723">
    <property type="term" value="F:RNA binding"/>
    <property type="evidence" value="ECO:0007669"/>
    <property type="project" value="InterPro"/>
</dbReference>
<dbReference type="HOGENOM" id="CLU_1356710_0_0_1"/>
<dbReference type="Gene3D" id="1.25.40.10">
    <property type="entry name" value="Tetratricopeptide repeat domain"/>
    <property type="match status" value="1"/>
</dbReference>
<dbReference type="InterPro" id="IPR011990">
    <property type="entry name" value="TPR-like_helical_dom_sf"/>
</dbReference>
<evidence type="ECO:0000313" key="4">
    <source>
        <dbReference type="Proteomes" id="UP000001514"/>
    </source>
</evidence>
<keyword evidence="1" id="KW-0677">Repeat</keyword>
<dbReference type="EMBL" id="GL377662">
    <property type="protein sequence ID" value="EFJ09522.1"/>
    <property type="molecule type" value="Genomic_DNA"/>
</dbReference>
<dbReference type="GO" id="GO:0009451">
    <property type="term" value="P:RNA modification"/>
    <property type="evidence" value="ECO:0007669"/>
    <property type="project" value="InterPro"/>
</dbReference>
<dbReference type="NCBIfam" id="TIGR00756">
    <property type="entry name" value="PPR"/>
    <property type="match status" value="1"/>
</dbReference>
<dbReference type="AlphaFoldDB" id="D8T1C2"/>
<feature type="repeat" description="PPR" evidence="2">
    <location>
        <begin position="5"/>
        <end position="40"/>
    </location>
</feature>
<feature type="repeat" description="PPR" evidence="2">
    <location>
        <begin position="68"/>
        <end position="102"/>
    </location>
</feature>
<proteinExistence type="predicted"/>
<dbReference type="InParanoid" id="D8T1C2"/>
<reference evidence="3 4" key="1">
    <citation type="journal article" date="2011" name="Science">
        <title>The Selaginella genome identifies genetic changes associated with the evolution of vascular plants.</title>
        <authorList>
            <person name="Banks J.A."/>
            <person name="Nishiyama T."/>
            <person name="Hasebe M."/>
            <person name="Bowman J.L."/>
            <person name="Gribskov M."/>
            <person name="dePamphilis C."/>
            <person name="Albert V.A."/>
            <person name="Aono N."/>
            <person name="Aoyama T."/>
            <person name="Ambrose B.A."/>
            <person name="Ashton N.W."/>
            <person name="Axtell M.J."/>
            <person name="Barker E."/>
            <person name="Barker M.S."/>
            <person name="Bennetzen J.L."/>
            <person name="Bonawitz N.D."/>
            <person name="Chapple C."/>
            <person name="Cheng C."/>
            <person name="Correa L.G."/>
            <person name="Dacre M."/>
            <person name="DeBarry J."/>
            <person name="Dreyer I."/>
            <person name="Elias M."/>
            <person name="Engstrom E.M."/>
            <person name="Estelle M."/>
            <person name="Feng L."/>
            <person name="Finet C."/>
            <person name="Floyd S.K."/>
            <person name="Frommer W.B."/>
            <person name="Fujita T."/>
            <person name="Gramzow L."/>
            <person name="Gutensohn M."/>
            <person name="Harholt J."/>
            <person name="Hattori M."/>
            <person name="Heyl A."/>
            <person name="Hirai T."/>
            <person name="Hiwatashi Y."/>
            <person name="Ishikawa M."/>
            <person name="Iwata M."/>
            <person name="Karol K.G."/>
            <person name="Koehler B."/>
            <person name="Kolukisaoglu U."/>
            <person name="Kubo M."/>
            <person name="Kurata T."/>
            <person name="Lalonde S."/>
            <person name="Li K."/>
            <person name="Li Y."/>
            <person name="Litt A."/>
            <person name="Lyons E."/>
            <person name="Manning G."/>
            <person name="Maruyama T."/>
            <person name="Michael T.P."/>
            <person name="Mikami K."/>
            <person name="Miyazaki S."/>
            <person name="Morinaga S."/>
            <person name="Murata T."/>
            <person name="Mueller-Roeber B."/>
            <person name="Nelson D.R."/>
            <person name="Obara M."/>
            <person name="Oguri Y."/>
            <person name="Olmstead R.G."/>
            <person name="Onodera N."/>
            <person name="Petersen B.L."/>
            <person name="Pils B."/>
            <person name="Prigge M."/>
            <person name="Rensing S.A."/>
            <person name="Riano-Pachon D.M."/>
            <person name="Roberts A.W."/>
            <person name="Sato Y."/>
            <person name="Scheller H.V."/>
            <person name="Schulz B."/>
            <person name="Schulz C."/>
            <person name="Shakirov E.V."/>
            <person name="Shibagaki N."/>
            <person name="Shinohara N."/>
            <person name="Shippen D.E."/>
            <person name="Soerensen I."/>
            <person name="Sotooka R."/>
            <person name="Sugimoto N."/>
            <person name="Sugita M."/>
            <person name="Sumikawa N."/>
            <person name="Tanurdzic M."/>
            <person name="Theissen G."/>
            <person name="Ulvskov P."/>
            <person name="Wakazuki S."/>
            <person name="Weng J.K."/>
            <person name="Willats W.W."/>
            <person name="Wipf D."/>
            <person name="Wolf P.G."/>
            <person name="Yang L."/>
            <person name="Zimmer A.D."/>
            <person name="Zhu Q."/>
            <person name="Mitros T."/>
            <person name="Hellsten U."/>
            <person name="Loque D."/>
            <person name="Otillar R."/>
            <person name="Salamov A."/>
            <person name="Schmutz J."/>
            <person name="Shapiro H."/>
            <person name="Lindquist E."/>
            <person name="Lucas S."/>
            <person name="Rokhsar D."/>
            <person name="Grigoriev I.V."/>
        </authorList>
    </citation>
    <scope>NUCLEOTIDE SEQUENCE [LARGE SCALE GENOMIC DNA]</scope>
</reference>
<dbReference type="InterPro" id="IPR002885">
    <property type="entry name" value="PPR_rpt"/>
</dbReference>
<dbReference type="Gramene" id="EFJ09522">
    <property type="protein sequence ID" value="EFJ09522"/>
    <property type="gene ID" value="SELMODRAFT_427987"/>
</dbReference>
<evidence type="ECO:0008006" key="5">
    <source>
        <dbReference type="Google" id="ProtNLM"/>
    </source>
</evidence>
<evidence type="ECO:0000313" key="3">
    <source>
        <dbReference type="EMBL" id="EFJ09522.1"/>
    </source>
</evidence>
<evidence type="ECO:0000256" key="1">
    <source>
        <dbReference type="ARBA" id="ARBA00022737"/>
    </source>
</evidence>
<gene>
    <name evidence="3" type="ORF">SELMODRAFT_427987</name>
</gene>
<dbReference type="InterPro" id="IPR046960">
    <property type="entry name" value="PPR_At4g14850-like_plant"/>
</dbReference>
<name>D8T1C2_SELML</name>
<organism evidence="4">
    <name type="scientific">Selaginella moellendorffii</name>
    <name type="common">Spikemoss</name>
    <dbReference type="NCBI Taxonomy" id="88036"/>
    <lineage>
        <taxon>Eukaryota</taxon>
        <taxon>Viridiplantae</taxon>
        <taxon>Streptophyta</taxon>
        <taxon>Embryophyta</taxon>
        <taxon>Tracheophyta</taxon>
        <taxon>Lycopodiopsida</taxon>
        <taxon>Selaginellales</taxon>
        <taxon>Selaginellaceae</taxon>
        <taxon>Selaginella</taxon>
    </lineage>
</organism>